<dbReference type="Gene3D" id="1.20.120.420">
    <property type="entry name" value="translation initiation factor eif-2b, domain 1"/>
    <property type="match status" value="1"/>
</dbReference>
<dbReference type="Pfam" id="PF01008">
    <property type="entry name" value="IF-2B"/>
    <property type="match status" value="1"/>
</dbReference>
<keyword evidence="5" id="KW-0028">Amino-acid biosynthesis</keyword>
<protein>
    <recommendedName>
        <fullName evidence="5">Methylthioribose-1-phosphate isomerase</fullName>
        <shortName evidence="5">M1Pi</shortName>
        <shortName evidence="5">MTR-1-P isomerase</shortName>
        <ecNumber evidence="5">5.3.1.23</ecNumber>
    </recommendedName>
    <alternativeName>
        <fullName evidence="5">S-methyl-5-thioribose-1-phosphate isomerase</fullName>
    </alternativeName>
</protein>
<dbReference type="UniPathway" id="UPA00904">
    <property type="reaction ID" value="UER00874"/>
</dbReference>
<keyword evidence="5" id="KW-0486">Methionine biosynthesis</keyword>
<dbReference type="PANTHER" id="PTHR43475">
    <property type="entry name" value="METHYLTHIORIBOSE-1-PHOSPHATE ISOMERASE"/>
    <property type="match status" value="1"/>
</dbReference>
<dbReference type="InterPro" id="IPR037171">
    <property type="entry name" value="NagB/RpiA_transferase-like"/>
</dbReference>
<feature type="site" description="Transition state stabilizer" evidence="5">
    <location>
        <position position="158"/>
    </location>
</feature>
<dbReference type="HAMAP" id="MF_01678">
    <property type="entry name" value="Salvage_MtnA"/>
    <property type="match status" value="1"/>
</dbReference>
<dbReference type="Gene3D" id="3.40.50.10470">
    <property type="entry name" value="Translation initiation factor eif-2b, domain 2"/>
    <property type="match status" value="1"/>
</dbReference>
<comment type="similarity">
    <text evidence="5">Belongs to the EIF-2B alpha/beta/delta subunits family. MtnA subfamily.</text>
</comment>
<dbReference type="InterPro" id="IPR005251">
    <property type="entry name" value="IF-M1Pi"/>
</dbReference>
<dbReference type="NCBIfam" id="TIGR00524">
    <property type="entry name" value="eIF-2B_rel"/>
    <property type="match status" value="1"/>
</dbReference>
<sequence>MMMANDQVRALRWDGEILHVLDQRRLPTEEHWLVATDAAETARVIHDMAVRGAPAIGLAGAYGLVMAARELAGRDAPGWIAGIAETVALLAAARPTAVNLAAALGRLEHIARQGIPGDWRALEQAAGALWAEDLAANVRMGELGAAFLKPGTRVLTHCNTGSLATAGLGTALGVIRTAWMQQRLAGVYATESRPWLQGGRLTSWELNRDGIPVNLIVDSAAAFFMARGEIDWVIVGADRITANGDVANKIGTYALAVAARHHGIRVMVVAPAATIDLGMTRGEDIPIEFRGPEEILRVSGRSAVEPLLTALNPVFDVTPAGLIDVLVTEKGIIERPDAAGLAALMGGPC</sequence>
<evidence type="ECO:0000313" key="7">
    <source>
        <dbReference type="Proteomes" id="UP000297890"/>
    </source>
</evidence>
<evidence type="ECO:0000256" key="1">
    <source>
        <dbReference type="ARBA" id="ARBA00023235"/>
    </source>
</evidence>
<dbReference type="OrthoDB" id="9803436at2"/>
<feature type="binding site" evidence="5">
    <location>
        <begin position="51"/>
        <end position="53"/>
    </location>
    <ligand>
        <name>substrate</name>
    </ligand>
</feature>
<reference evidence="6 7" key="1">
    <citation type="journal article" date="2019" name="ISME J.">
        <title>Candidatus Macondimonas diazotrophica, a novel gammaproteobacterial genus dominating crude-oil-contaminated coastal sediments.</title>
        <authorList>
            <person name="Karthikeyan S."/>
            <person name="Konstantinidis K."/>
        </authorList>
    </citation>
    <scope>NUCLEOTIDE SEQUENCE [LARGE SCALE GENOMIC DNA]</scope>
    <source>
        <strain evidence="6 7">KTK01</strain>
    </source>
</reference>
<feature type="binding site" evidence="5">
    <location>
        <position position="197"/>
    </location>
    <ligand>
        <name>substrate</name>
    </ligand>
</feature>
<feature type="active site" description="Proton donor" evidence="5">
    <location>
        <position position="238"/>
    </location>
</feature>
<organism evidence="6 7">
    <name type="scientific">Candidatus Macondimonas diazotrophica</name>
    <dbReference type="NCBI Taxonomy" id="2305248"/>
    <lineage>
        <taxon>Bacteria</taxon>
        <taxon>Pseudomonadati</taxon>
        <taxon>Pseudomonadota</taxon>
        <taxon>Gammaproteobacteria</taxon>
        <taxon>Chromatiales</taxon>
        <taxon>Ectothiorhodospiraceae</taxon>
        <taxon>Candidatus Macondimonas</taxon>
    </lineage>
</organism>
<feature type="binding site" evidence="5">
    <location>
        <position position="94"/>
    </location>
    <ligand>
        <name>substrate</name>
    </ligand>
</feature>
<dbReference type="PANTHER" id="PTHR43475:SF1">
    <property type="entry name" value="METHYLTHIORIBOSE-1-PHOSPHATE ISOMERASE"/>
    <property type="match status" value="1"/>
</dbReference>
<dbReference type="SUPFAM" id="SSF100950">
    <property type="entry name" value="NagB/RpiA/CoA transferase-like"/>
    <property type="match status" value="1"/>
</dbReference>
<evidence type="ECO:0000256" key="5">
    <source>
        <dbReference type="HAMAP-Rule" id="MF_01678"/>
    </source>
</evidence>
<evidence type="ECO:0000256" key="2">
    <source>
        <dbReference type="ARBA" id="ARBA00050906"/>
    </source>
</evidence>
<keyword evidence="1 5" id="KW-0413">Isomerase</keyword>
<dbReference type="GO" id="GO:0019509">
    <property type="term" value="P:L-methionine salvage from methylthioadenosine"/>
    <property type="evidence" value="ECO:0007669"/>
    <property type="project" value="UniProtKB-UniRule"/>
</dbReference>
<dbReference type="FunFam" id="1.20.120.420:FF:000003">
    <property type="entry name" value="Methylthioribose-1-phosphate isomerase"/>
    <property type="match status" value="1"/>
</dbReference>
<dbReference type="InterPro" id="IPR042529">
    <property type="entry name" value="IF_2B-like_C"/>
</dbReference>
<comment type="function">
    <text evidence="4">Catalyzes the interconversion of methylthioribose-1-phosphate (MTR-1-P) into methylthioribulose-1-phosphate (MTRu-1-P). Also catalyzes the interconversion of 5-deoxyribose 1-phosphate and 5-deoxyribulose 1-phosphate. Part of a bifunctional DHAP-shunt salvage pathway for SAM by-products.</text>
</comment>
<evidence type="ECO:0000313" key="6">
    <source>
        <dbReference type="EMBL" id="TFZ83855.1"/>
    </source>
</evidence>
<dbReference type="InterPro" id="IPR011559">
    <property type="entry name" value="Initiation_fac_2B_a/b/d"/>
</dbReference>
<comment type="pathway">
    <text evidence="5">Amino-acid biosynthesis; L-methionine biosynthesis via salvage pathway; L-methionine from S-methyl-5-thio-alpha-D-ribose 1-phosphate: step 1/6.</text>
</comment>
<dbReference type="Proteomes" id="UP000297890">
    <property type="component" value="Unassembled WGS sequence"/>
</dbReference>
<keyword evidence="7" id="KW-1185">Reference proteome</keyword>
<dbReference type="InterPro" id="IPR027363">
    <property type="entry name" value="M1Pi_N"/>
</dbReference>
<dbReference type="FunFam" id="3.40.50.10470:FF:000006">
    <property type="entry name" value="Methylthioribose-1-phosphate isomerase"/>
    <property type="match status" value="1"/>
</dbReference>
<name>A0A4Z0FBJ6_9GAMM</name>
<gene>
    <name evidence="5 6" type="primary">mtnA</name>
    <name evidence="6" type="ORF">E4680_02470</name>
</gene>
<dbReference type="NCBIfam" id="NF004326">
    <property type="entry name" value="PRK05720.1"/>
    <property type="match status" value="1"/>
</dbReference>
<dbReference type="EC" id="5.3.1.23" evidence="5"/>
<dbReference type="EMBL" id="SRIO01000002">
    <property type="protein sequence ID" value="TFZ83855.1"/>
    <property type="molecule type" value="Genomic_DNA"/>
</dbReference>
<dbReference type="InterPro" id="IPR000649">
    <property type="entry name" value="IF-2B-related"/>
</dbReference>
<comment type="catalytic activity">
    <reaction evidence="3">
        <text>5-(methylsulfanyl)-alpha-D-ribose 1-phosphate = 5-(methylsulfanyl)-D-ribulose 1-phosphate</text>
        <dbReference type="Rhea" id="RHEA:19989"/>
        <dbReference type="ChEBI" id="CHEBI:58533"/>
        <dbReference type="ChEBI" id="CHEBI:58548"/>
        <dbReference type="EC" id="5.3.1.23"/>
    </reaction>
    <physiologicalReaction direction="left-to-right" evidence="3">
        <dbReference type="Rhea" id="RHEA:19990"/>
    </physiologicalReaction>
</comment>
<evidence type="ECO:0000256" key="3">
    <source>
        <dbReference type="ARBA" id="ARBA00051169"/>
    </source>
</evidence>
<dbReference type="RefSeq" id="WP_135280782.1">
    <property type="nucleotide sequence ID" value="NZ_SRIO01000002.1"/>
</dbReference>
<feature type="binding site" evidence="5">
    <location>
        <begin position="248"/>
        <end position="249"/>
    </location>
    <ligand>
        <name>substrate</name>
    </ligand>
</feature>
<comment type="caution">
    <text evidence="6">The sequence shown here is derived from an EMBL/GenBank/DDBJ whole genome shotgun (WGS) entry which is preliminary data.</text>
</comment>
<dbReference type="NCBIfam" id="TIGR00512">
    <property type="entry name" value="salvage_mtnA"/>
    <property type="match status" value="1"/>
</dbReference>
<proteinExistence type="inferred from homology"/>
<dbReference type="AlphaFoldDB" id="A0A4Z0FBJ6"/>
<dbReference type="GO" id="GO:0046523">
    <property type="term" value="F:S-methyl-5-thioribose-1-phosphate isomerase activity"/>
    <property type="evidence" value="ECO:0007669"/>
    <property type="project" value="UniProtKB-UniRule"/>
</dbReference>
<comment type="catalytic activity">
    <reaction evidence="2">
        <text>5-deoxy-alpha-D-ribose 1-phosphate = 5-deoxy-D-ribulose 1-phosphate</text>
        <dbReference type="Rhea" id="RHEA:61296"/>
        <dbReference type="ChEBI" id="CHEBI:58749"/>
        <dbReference type="ChEBI" id="CHEBI:144504"/>
    </reaction>
    <physiologicalReaction direction="left-to-right" evidence="2">
        <dbReference type="Rhea" id="RHEA:61297"/>
    </physiologicalReaction>
</comment>
<evidence type="ECO:0000256" key="4">
    <source>
        <dbReference type="ARBA" id="ARBA00058145"/>
    </source>
</evidence>
<accession>A0A4Z0FBJ6</accession>